<feature type="transmembrane region" description="Helical" evidence="10">
    <location>
        <begin position="337"/>
        <end position="358"/>
    </location>
</feature>
<name>A0ABT6Y891_9BACT</name>
<evidence type="ECO:0000256" key="7">
    <source>
        <dbReference type="ARBA" id="ARBA00022946"/>
    </source>
</evidence>
<reference evidence="12 13" key="1">
    <citation type="submission" date="2023-05" db="EMBL/GenBank/DDBJ databases">
        <title>Novel species of genus Flectobacillus isolated from stream in China.</title>
        <authorList>
            <person name="Lu H."/>
        </authorList>
    </citation>
    <scope>NUCLEOTIDE SEQUENCE [LARGE SCALE GENOMIC DNA]</scope>
    <source>
        <strain evidence="12 13">KCTC 42575</strain>
    </source>
</reference>
<gene>
    <name evidence="12" type="ORF">QM524_11050</name>
</gene>
<keyword evidence="7" id="KW-0809">Transit peptide</keyword>
<keyword evidence="9 10" id="KW-0472">Membrane</keyword>
<evidence type="ECO:0000259" key="11">
    <source>
        <dbReference type="Pfam" id="PF02163"/>
    </source>
</evidence>
<dbReference type="EMBL" id="JASHIF010000009">
    <property type="protein sequence ID" value="MDI9859746.1"/>
    <property type="molecule type" value="Genomic_DNA"/>
</dbReference>
<comment type="subcellular location">
    <subcellularLocation>
        <location evidence="2">Membrane</location>
        <topology evidence="2">Multi-pass membrane protein</topology>
    </subcellularLocation>
</comment>
<comment type="similarity">
    <text evidence="3">Belongs to the peptidase M50B family.</text>
</comment>
<keyword evidence="6" id="KW-0378">Hydrolase</keyword>
<comment type="cofactor">
    <cofactor evidence="1">
        <name>Zn(2+)</name>
        <dbReference type="ChEBI" id="CHEBI:29105"/>
    </cofactor>
</comment>
<dbReference type="CDD" id="cd06160">
    <property type="entry name" value="S2P-M50_like_2"/>
    <property type="match status" value="1"/>
</dbReference>
<dbReference type="PANTHER" id="PTHR31412:SF0">
    <property type="entry name" value="ZINC METALLOPROTEASE EGY1, CHLOROPLASTIC-RELATED"/>
    <property type="match status" value="1"/>
</dbReference>
<keyword evidence="8 10" id="KW-1133">Transmembrane helix</keyword>
<keyword evidence="5 10" id="KW-0812">Transmembrane</keyword>
<proteinExistence type="inferred from homology"/>
<protein>
    <submittedName>
        <fullName evidence="12">Site-2 protease family protein</fullName>
    </submittedName>
</protein>
<feature type="transmembrane region" description="Helical" evidence="10">
    <location>
        <begin position="309"/>
        <end position="331"/>
    </location>
</feature>
<evidence type="ECO:0000313" key="13">
    <source>
        <dbReference type="Proteomes" id="UP001236507"/>
    </source>
</evidence>
<evidence type="ECO:0000256" key="4">
    <source>
        <dbReference type="ARBA" id="ARBA00022670"/>
    </source>
</evidence>
<dbReference type="GO" id="GO:0008233">
    <property type="term" value="F:peptidase activity"/>
    <property type="evidence" value="ECO:0007669"/>
    <property type="project" value="UniProtKB-KW"/>
</dbReference>
<dbReference type="InterPro" id="IPR008915">
    <property type="entry name" value="Peptidase_M50"/>
</dbReference>
<dbReference type="PANTHER" id="PTHR31412">
    <property type="entry name" value="ZINC METALLOPROTEASE EGY1"/>
    <property type="match status" value="1"/>
</dbReference>
<evidence type="ECO:0000256" key="10">
    <source>
        <dbReference type="SAM" id="Phobius"/>
    </source>
</evidence>
<accession>A0ABT6Y891</accession>
<feature type="domain" description="Peptidase M50" evidence="11">
    <location>
        <begin position="54"/>
        <end position="245"/>
    </location>
</feature>
<dbReference type="Pfam" id="PF02163">
    <property type="entry name" value="Peptidase_M50"/>
    <property type="match status" value="1"/>
</dbReference>
<evidence type="ECO:0000256" key="5">
    <source>
        <dbReference type="ARBA" id="ARBA00022692"/>
    </source>
</evidence>
<evidence type="ECO:0000256" key="8">
    <source>
        <dbReference type="ARBA" id="ARBA00022989"/>
    </source>
</evidence>
<evidence type="ECO:0000256" key="3">
    <source>
        <dbReference type="ARBA" id="ARBA00007931"/>
    </source>
</evidence>
<evidence type="ECO:0000256" key="9">
    <source>
        <dbReference type="ARBA" id="ARBA00023136"/>
    </source>
</evidence>
<dbReference type="RefSeq" id="WP_283344627.1">
    <property type="nucleotide sequence ID" value="NZ_JASHIF010000009.1"/>
</dbReference>
<feature type="transmembrane region" description="Helical" evidence="10">
    <location>
        <begin position="245"/>
        <end position="267"/>
    </location>
</feature>
<sequence>MKNKTLAIQLVLFVVTVITTTLAGAEAMTGRFFFFLPEKDILKFPRDFWQGFEFSIPFLAILTCHEFGHFFMARYYKIRTTLPYYIPMWLSALAMSIGTLGAVIRILDRTRTRKQYFDIGIAGPLAGFVVGFGVLWYGFTHLPALEYIYKIHPEYIKYGANYAHEMSKNANLLNGQMTLGDNLLMLFFKNYVADSALLPPNFELSHYPLLWAGYLSLFFTALNLFPIGQLDGGHILYGLIGKKKFNAIAPIIFVGFLFYAGIGMYTIDEIKSIGFEGSAYSSDLDFFLWLGIYIFFLKTCLSRISPNPLTPWVISLSMVVVQLVMSATPVVKDFQGFSGFFPFAFLLGRFLGIYHPDVEEDSPLDTKRKVLGWISLGIFILCFTPHPFMLIDISK</sequence>
<feature type="transmembrane region" description="Helical" evidence="10">
    <location>
        <begin position="84"/>
        <end position="107"/>
    </location>
</feature>
<dbReference type="Proteomes" id="UP001236507">
    <property type="component" value="Unassembled WGS sequence"/>
</dbReference>
<feature type="transmembrane region" description="Helical" evidence="10">
    <location>
        <begin position="370"/>
        <end position="391"/>
    </location>
</feature>
<feature type="transmembrane region" description="Helical" evidence="10">
    <location>
        <begin position="119"/>
        <end position="139"/>
    </location>
</feature>
<dbReference type="InterPro" id="IPR044838">
    <property type="entry name" value="EGY1-like"/>
</dbReference>
<evidence type="ECO:0000313" key="12">
    <source>
        <dbReference type="EMBL" id="MDI9859746.1"/>
    </source>
</evidence>
<keyword evidence="4 12" id="KW-0645">Protease</keyword>
<organism evidence="12 13">
    <name type="scientific">Flectobacillus roseus</name>
    <dbReference type="NCBI Taxonomy" id="502259"/>
    <lineage>
        <taxon>Bacteria</taxon>
        <taxon>Pseudomonadati</taxon>
        <taxon>Bacteroidota</taxon>
        <taxon>Cytophagia</taxon>
        <taxon>Cytophagales</taxon>
        <taxon>Flectobacillaceae</taxon>
        <taxon>Flectobacillus</taxon>
    </lineage>
</organism>
<evidence type="ECO:0000256" key="6">
    <source>
        <dbReference type="ARBA" id="ARBA00022801"/>
    </source>
</evidence>
<keyword evidence="13" id="KW-1185">Reference proteome</keyword>
<feature type="transmembrane region" description="Helical" evidence="10">
    <location>
        <begin position="207"/>
        <end position="225"/>
    </location>
</feature>
<evidence type="ECO:0000256" key="1">
    <source>
        <dbReference type="ARBA" id="ARBA00001947"/>
    </source>
</evidence>
<comment type="caution">
    <text evidence="12">The sequence shown here is derived from an EMBL/GenBank/DDBJ whole genome shotgun (WGS) entry which is preliminary data.</text>
</comment>
<dbReference type="GO" id="GO:0006508">
    <property type="term" value="P:proteolysis"/>
    <property type="evidence" value="ECO:0007669"/>
    <property type="project" value="UniProtKB-KW"/>
</dbReference>
<evidence type="ECO:0000256" key="2">
    <source>
        <dbReference type="ARBA" id="ARBA00004141"/>
    </source>
</evidence>